<dbReference type="AlphaFoldDB" id="A0A9P7C026"/>
<organism evidence="2 3">
    <name type="scientific">Rhizopus delemar</name>
    <dbReference type="NCBI Taxonomy" id="936053"/>
    <lineage>
        <taxon>Eukaryota</taxon>
        <taxon>Fungi</taxon>
        <taxon>Fungi incertae sedis</taxon>
        <taxon>Mucoromycota</taxon>
        <taxon>Mucoromycotina</taxon>
        <taxon>Mucoromycetes</taxon>
        <taxon>Mucorales</taxon>
        <taxon>Mucorineae</taxon>
        <taxon>Rhizopodaceae</taxon>
        <taxon>Rhizopus</taxon>
    </lineage>
</organism>
<keyword evidence="3" id="KW-1185">Reference proteome</keyword>
<sequence>MVWAASARIRQHPLDLNVKLADIAIRGDCSRWTRHTRRWRCSADARGASRRGGTDGTDATRAPPVKR</sequence>
<gene>
    <name evidence="2" type="ORF">G6F50_017822</name>
</gene>
<name>A0A9P7C026_9FUNG</name>
<feature type="region of interest" description="Disordered" evidence="1">
    <location>
        <begin position="42"/>
        <end position="67"/>
    </location>
</feature>
<accession>A0A9P7C026</accession>
<dbReference type="Proteomes" id="UP000740926">
    <property type="component" value="Unassembled WGS sequence"/>
</dbReference>
<proteinExistence type="predicted"/>
<evidence type="ECO:0000313" key="3">
    <source>
        <dbReference type="Proteomes" id="UP000740926"/>
    </source>
</evidence>
<comment type="caution">
    <text evidence="2">The sequence shown here is derived from an EMBL/GenBank/DDBJ whole genome shotgun (WGS) entry which is preliminary data.</text>
</comment>
<reference evidence="2 3" key="1">
    <citation type="journal article" date="2020" name="Microb. Genom.">
        <title>Genetic diversity of clinical and environmental Mucorales isolates obtained from an investigation of mucormycosis cases among solid organ transplant recipients.</title>
        <authorList>
            <person name="Nguyen M.H."/>
            <person name="Kaul D."/>
            <person name="Muto C."/>
            <person name="Cheng S.J."/>
            <person name="Richter R.A."/>
            <person name="Bruno V.M."/>
            <person name="Liu G."/>
            <person name="Beyhan S."/>
            <person name="Sundermann A.J."/>
            <person name="Mounaud S."/>
            <person name="Pasculle A.W."/>
            <person name="Nierman W.C."/>
            <person name="Driscoll E."/>
            <person name="Cumbie R."/>
            <person name="Clancy C.J."/>
            <person name="Dupont C.L."/>
        </authorList>
    </citation>
    <scope>NUCLEOTIDE SEQUENCE [LARGE SCALE GENOMIC DNA]</scope>
    <source>
        <strain evidence="2 3">GL24</strain>
    </source>
</reference>
<protein>
    <submittedName>
        <fullName evidence="2">Uncharacterized protein</fullName>
    </submittedName>
</protein>
<evidence type="ECO:0000256" key="1">
    <source>
        <dbReference type="SAM" id="MobiDB-lite"/>
    </source>
</evidence>
<dbReference type="EMBL" id="JAANIU010014307">
    <property type="protein sequence ID" value="KAG1529697.1"/>
    <property type="molecule type" value="Genomic_DNA"/>
</dbReference>
<evidence type="ECO:0000313" key="2">
    <source>
        <dbReference type="EMBL" id="KAG1529697.1"/>
    </source>
</evidence>